<evidence type="ECO:0000256" key="3">
    <source>
        <dbReference type="ARBA" id="ARBA00022598"/>
    </source>
</evidence>
<dbReference type="Gene3D" id="3.30.1490.70">
    <property type="match status" value="1"/>
</dbReference>
<comment type="caution">
    <text evidence="6">The sequence shown here is derived from an EMBL/GenBank/DDBJ whole genome shotgun (WGS) entry which is preliminary data.</text>
</comment>
<organism evidence="6 7">
    <name type="scientific">Mobilicoccus caccae</name>
    <dbReference type="NCBI Taxonomy" id="1859295"/>
    <lineage>
        <taxon>Bacteria</taxon>
        <taxon>Bacillati</taxon>
        <taxon>Actinomycetota</taxon>
        <taxon>Actinomycetes</taxon>
        <taxon>Micrococcales</taxon>
        <taxon>Dermatophilaceae</taxon>
        <taxon>Mobilicoccus</taxon>
    </lineage>
</organism>
<reference evidence="7" key="1">
    <citation type="journal article" date="2019" name="Int. J. Syst. Evol. Microbiol.">
        <title>The Global Catalogue of Microorganisms (GCM) 10K type strain sequencing project: providing services to taxonomists for standard genome sequencing and annotation.</title>
        <authorList>
            <consortium name="The Broad Institute Genomics Platform"/>
            <consortium name="The Broad Institute Genome Sequencing Center for Infectious Disease"/>
            <person name="Wu L."/>
            <person name="Ma J."/>
        </authorList>
    </citation>
    <scope>NUCLEOTIDE SEQUENCE [LARGE SCALE GENOMIC DNA]</scope>
    <source>
        <strain evidence="7">NBRC 113072</strain>
    </source>
</reference>
<dbReference type="InterPro" id="IPR014146">
    <property type="entry name" value="LigD_ligase_dom"/>
</dbReference>
<dbReference type="InterPro" id="IPR012340">
    <property type="entry name" value="NA-bd_OB-fold"/>
</dbReference>
<comment type="catalytic activity">
    <reaction evidence="4">
        <text>ATP + (deoxyribonucleotide)n-3'-hydroxyl + 5'-phospho-(deoxyribonucleotide)m = (deoxyribonucleotide)n+m + AMP + diphosphate.</text>
        <dbReference type="EC" id="6.5.1.1"/>
    </reaction>
</comment>
<feature type="domain" description="ATP-dependent DNA ligase family profile" evidence="5">
    <location>
        <begin position="107"/>
        <end position="250"/>
    </location>
</feature>
<protein>
    <recommendedName>
        <fullName evidence="2">DNA ligase (ATP)</fullName>
        <ecNumber evidence="2">6.5.1.1</ecNumber>
    </recommendedName>
</protein>
<accession>A0ABQ6ILR9</accession>
<evidence type="ECO:0000313" key="7">
    <source>
        <dbReference type="Proteomes" id="UP001157126"/>
    </source>
</evidence>
<dbReference type="Gene3D" id="2.40.50.140">
    <property type="entry name" value="Nucleic acid-binding proteins"/>
    <property type="match status" value="1"/>
</dbReference>
<dbReference type="EMBL" id="BSUO01000001">
    <property type="protein sequence ID" value="GMA38374.1"/>
    <property type="molecule type" value="Genomic_DNA"/>
</dbReference>
<dbReference type="InterPro" id="IPR012310">
    <property type="entry name" value="DNA_ligase_ATP-dep_cent"/>
</dbReference>
<dbReference type="SUPFAM" id="SSF56091">
    <property type="entry name" value="DNA ligase/mRNA capping enzyme, catalytic domain"/>
    <property type="match status" value="1"/>
</dbReference>
<keyword evidence="3" id="KW-0436">Ligase</keyword>
<dbReference type="Pfam" id="PF01068">
    <property type="entry name" value="DNA_ligase_A_M"/>
    <property type="match status" value="1"/>
</dbReference>
<dbReference type="CDD" id="cd07971">
    <property type="entry name" value="OBF_DNA_ligase_LigD"/>
    <property type="match status" value="1"/>
</dbReference>
<dbReference type="PANTHER" id="PTHR45674:SF4">
    <property type="entry name" value="DNA LIGASE 1"/>
    <property type="match status" value="1"/>
</dbReference>
<dbReference type="NCBIfam" id="TIGR02779">
    <property type="entry name" value="NHEJ_ligase_lig"/>
    <property type="match status" value="1"/>
</dbReference>
<dbReference type="InterPro" id="IPR050191">
    <property type="entry name" value="ATP-dep_DNA_ligase"/>
</dbReference>
<dbReference type="PROSITE" id="PS50160">
    <property type="entry name" value="DNA_LIGASE_A3"/>
    <property type="match status" value="1"/>
</dbReference>
<evidence type="ECO:0000313" key="6">
    <source>
        <dbReference type="EMBL" id="GMA38374.1"/>
    </source>
</evidence>
<evidence type="ECO:0000256" key="4">
    <source>
        <dbReference type="ARBA" id="ARBA00034003"/>
    </source>
</evidence>
<dbReference type="PROSITE" id="PS00697">
    <property type="entry name" value="DNA_LIGASE_A1"/>
    <property type="match status" value="1"/>
</dbReference>
<name>A0ABQ6ILR9_9MICO</name>
<dbReference type="EC" id="6.5.1.1" evidence="2"/>
<keyword evidence="7" id="KW-1185">Reference proteome</keyword>
<proteinExistence type="inferred from homology"/>
<dbReference type="InterPro" id="IPR012309">
    <property type="entry name" value="DNA_ligase_ATP-dep_C"/>
</dbReference>
<dbReference type="SUPFAM" id="SSF50249">
    <property type="entry name" value="Nucleic acid-binding proteins"/>
    <property type="match status" value="1"/>
</dbReference>
<gene>
    <name evidence="6" type="ORF">GCM10025883_04190</name>
</gene>
<dbReference type="InterPro" id="IPR016059">
    <property type="entry name" value="DNA_ligase_ATP-dep_CS"/>
</dbReference>
<dbReference type="Gene3D" id="3.30.470.30">
    <property type="entry name" value="DNA ligase/mRNA capping enzyme"/>
    <property type="match status" value="1"/>
</dbReference>
<evidence type="ECO:0000259" key="5">
    <source>
        <dbReference type="PROSITE" id="PS50160"/>
    </source>
</evidence>
<dbReference type="PANTHER" id="PTHR45674">
    <property type="entry name" value="DNA LIGASE 1/3 FAMILY MEMBER"/>
    <property type="match status" value="1"/>
</dbReference>
<dbReference type="Pfam" id="PF04679">
    <property type="entry name" value="DNA_ligase_A_C"/>
    <property type="match status" value="1"/>
</dbReference>
<dbReference type="Proteomes" id="UP001157126">
    <property type="component" value="Unassembled WGS sequence"/>
</dbReference>
<dbReference type="CDD" id="cd07906">
    <property type="entry name" value="Adenylation_DNA_ligase_LigD_LigC"/>
    <property type="match status" value="1"/>
</dbReference>
<sequence>MVDMRPMLATHTDSVPTGDAWAHEVKWDGWRVIAEVRGGAVRLFSRSERDVTSSFPELQGLVLPDLVLDGEIVALDEAGIPSLHALADRISGPAKTQRPGRAAPRPVTVMLFDVLALDGHEVIDQPWHRRRELLDALAPSLEHDKWLVPEVYADGRMLLDVTRERGLEGVVSKRRSSPYRPGQRSPHWLKRPHRRTRSVVVGGWRPETGSRDRLGAVLVGTPGPDGRLRLLGRVGSGLAGRAGDELLAHLRDLACPDRPFDDVPRIDAELATWVRPEVVIDVESLGLAGQGRLRQPSYRGLRPDLVPADTLATDIPEEDSDA</sequence>
<comment type="similarity">
    <text evidence="1">Belongs to the ATP-dependent DNA ligase family.</text>
</comment>
<evidence type="ECO:0000256" key="2">
    <source>
        <dbReference type="ARBA" id="ARBA00012727"/>
    </source>
</evidence>
<evidence type="ECO:0000256" key="1">
    <source>
        <dbReference type="ARBA" id="ARBA00007572"/>
    </source>
</evidence>